<sequence length="331" mass="36117">LAPSCDQIPQLAPLRTLYTPDSAGMDLGSCRSPPCRRSSERDGCAGHAARFLLTFDFDETIMDENSDNSIVRAALGQRLPESLRYMQRVFQYLGEQGVRPRDLRAIYEAIPLSPGMGARFEVILISDASTFGVERALRAAGHHGLFCHIFSSPSGPDARGLLHAHSCAHCPANMCKHRVLSDYLCEPAHDGMHFECLFYVGDGANDFCPMGLLAGGHVAFLRHGYPMPHLIQEAQKAEASSFRARVVPWETATEVRLRLQQVLKTCPGRGLQGAPRQGGGKGGWGSGKTNLALLPPFPFALVGPSGDFRNPRFVHLRGQEEGVRSCPHLCS</sequence>
<keyword evidence="2" id="KW-1185">Reference proteome</keyword>
<accession>A0A8C6BMB3</accession>
<protein>
    <recommendedName>
        <fullName evidence="3">Phosphoethanolamine/phosphocholine phosphatase</fullName>
    </recommendedName>
</protein>
<dbReference type="Ensembl" id="ENSMMNT00015020156.1">
    <property type="protein sequence ID" value="ENSMMNP00015018350.1"/>
    <property type="gene ID" value="ENSMMNG00015013482.1"/>
</dbReference>
<dbReference type="PANTHER" id="PTHR20889">
    <property type="entry name" value="PHOSPHATASE, ORPHAN 1, 2"/>
    <property type="match status" value="1"/>
</dbReference>
<dbReference type="GO" id="GO:0035630">
    <property type="term" value="P:bone mineralization involved in bone maturation"/>
    <property type="evidence" value="ECO:0007669"/>
    <property type="project" value="TreeGrafter"/>
</dbReference>
<reference evidence="1" key="2">
    <citation type="submission" date="2025-09" db="UniProtKB">
        <authorList>
            <consortium name="Ensembl"/>
        </authorList>
    </citation>
    <scope>IDENTIFICATION</scope>
</reference>
<dbReference type="Proteomes" id="UP000694561">
    <property type="component" value="Unplaced"/>
</dbReference>
<organism evidence="1 2">
    <name type="scientific">Monodon monoceros</name>
    <name type="common">Narwhal</name>
    <name type="synonym">Ceratodon monodon</name>
    <dbReference type="NCBI Taxonomy" id="40151"/>
    <lineage>
        <taxon>Eukaryota</taxon>
        <taxon>Metazoa</taxon>
        <taxon>Chordata</taxon>
        <taxon>Craniata</taxon>
        <taxon>Vertebrata</taxon>
        <taxon>Euteleostomi</taxon>
        <taxon>Mammalia</taxon>
        <taxon>Eutheria</taxon>
        <taxon>Laurasiatheria</taxon>
        <taxon>Artiodactyla</taxon>
        <taxon>Whippomorpha</taxon>
        <taxon>Cetacea</taxon>
        <taxon>Odontoceti</taxon>
        <taxon>Monodontidae</taxon>
        <taxon>Monodon</taxon>
    </lineage>
</organism>
<evidence type="ECO:0008006" key="3">
    <source>
        <dbReference type="Google" id="ProtNLM"/>
    </source>
</evidence>
<dbReference type="PANTHER" id="PTHR20889:SF2">
    <property type="entry name" value="PHOSPHOETHANOLAMINE_PHOSPHOCHOLINE PHOSPHATASE"/>
    <property type="match status" value="1"/>
</dbReference>
<dbReference type="InterPro" id="IPR016965">
    <property type="entry name" value="Pase_PHOSPHO-typ"/>
</dbReference>
<dbReference type="GO" id="GO:0016791">
    <property type="term" value="F:phosphatase activity"/>
    <property type="evidence" value="ECO:0007669"/>
    <property type="project" value="InterPro"/>
</dbReference>
<dbReference type="GeneTree" id="ENSGT00390000007741"/>
<name>A0A8C6BMB3_MONMO</name>
<dbReference type="AlphaFoldDB" id="A0A8C6BMB3"/>
<evidence type="ECO:0000313" key="1">
    <source>
        <dbReference type="Ensembl" id="ENSMMNP00015018350.1"/>
    </source>
</evidence>
<dbReference type="Gene3D" id="3.40.50.1000">
    <property type="entry name" value="HAD superfamily/HAD-like"/>
    <property type="match status" value="1"/>
</dbReference>
<reference evidence="1" key="1">
    <citation type="submission" date="2025-08" db="UniProtKB">
        <authorList>
            <consortium name="Ensembl"/>
        </authorList>
    </citation>
    <scope>IDENTIFICATION</scope>
</reference>
<dbReference type="SUPFAM" id="SSF56784">
    <property type="entry name" value="HAD-like"/>
    <property type="match status" value="1"/>
</dbReference>
<dbReference type="InterPro" id="IPR036412">
    <property type="entry name" value="HAD-like_sf"/>
</dbReference>
<proteinExistence type="predicted"/>
<evidence type="ECO:0000313" key="2">
    <source>
        <dbReference type="Proteomes" id="UP000694561"/>
    </source>
</evidence>
<dbReference type="Pfam" id="PF06888">
    <property type="entry name" value="Put_Phosphatase"/>
    <property type="match status" value="1"/>
</dbReference>
<dbReference type="InterPro" id="IPR023214">
    <property type="entry name" value="HAD_sf"/>
</dbReference>